<dbReference type="STRING" id="650891.SAMN05216203_2773"/>
<dbReference type="Pfam" id="PF04073">
    <property type="entry name" value="tRNA_edit"/>
    <property type="match status" value="1"/>
</dbReference>
<reference evidence="2 3" key="1">
    <citation type="submission" date="2016-10" db="EMBL/GenBank/DDBJ databases">
        <authorList>
            <person name="de Groot N.N."/>
        </authorList>
    </citation>
    <scope>NUCLEOTIDE SEQUENCE [LARGE SCALE GENOMIC DNA]</scope>
    <source>
        <strain evidence="2 3">CGMCC 1.9167</strain>
    </source>
</reference>
<dbReference type="InterPro" id="IPR013976">
    <property type="entry name" value="HDOD"/>
</dbReference>
<evidence type="ECO:0000313" key="3">
    <source>
        <dbReference type="Proteomes" id="UP000198644"/>
    </source>
</evidence>
<dbReference type="PROSITE" id="PS51833">
    <property type="entry name" value="HDOD"/>
    <property type="match status" value="1"/>
</dbReference>
<dbReference type="InterPro" id="IPR007214">
    <property type="entry name" value="YbaK/aa-tRNA-synth-assoc-dom"/>
</dbReference>
<evidence type="ECO:0000259" key="1">
    <source>
        <dbReference type="PROSITE" id="PS51833"/>
    </source>
</evidence>
<dbReference type="Pfam" id="PF08668">
    <property type="entry name" value="HDOD"/>
    <property type="match status" value="1"/>
</dbReference>
<dbReference type="InterPro" id="IPR052340">
    <property type="entry name" value="RNase_Y/CdgJ"/>
</dbReference>
<dbReference type="InterPro" id="IPR036754">
    <property type="entry name" value="YbaK/aa-tRNA-synt-asso_dom_sf"/>
</dbReference>
<feature type="domain" description="HDOD" evidence="1">
    <location>
        <begin position="181"/>
        <end position="386"/>
    </location>
</feature>
<dbReference type="RefSeq" id="WP_092015028.1">
    <property type="nucleotide sequence ID" value="NZ_JAAFYR010000003.1"/>
</dbReference>
<dbReference type="OrthoDB" id="9770715at2"/>
<dbReference type="AlphaFoldDB" id="A0A1I6J8I0"/>
<sequence length="457" mass="49411">MAAAARVEQYLNRKGLAFELVPVTPSSRGGLESAVLGAAVDRRQVIRSTALIDLKGVLLVVHPFDSSPDLDAIEALVGRRFQPLTATQAGRLFSDCAPGFLPPFGSAYGIPVVVEQSLYSAARVIMACGSSSRLMVLDGRDFRLALGDAGKGHVTIRHSGDIASGVTLEEVAGKLQKLYRLPPMPALALRILRLTSDSEASAKDLAELIEFDPSLTAQIIRYARSALFNYPGQIQSVQEAVTRVLGFERVAHIALGIASVRAFDIPRSGPLGMDQFWRHSLYCAFVCQRMAPLCDADTSLAYLCGLLHNFGLLLVGHLFPTEFSELNRLRAANPEVSMRTLEQKVFGGGGEREMLTVGHGVIGGILHKLWQMPDEVVKSAGVHQQLDYEGDHKVYVRMVQLANGLLKDKGVGDEFNPDNVDALAAELGLDGARLERLRAEVDEVADDLDSLAQALSS</sequence>
<dbReference type="PANTHER" id="PTHR33525">
    <property type="match status" value="1"/>
</dbReference>
<proteinExistence type="predicted"/>
<dbReference type="Gene3D" id="3.90.960.10">
    <property type="entry name" value="YbaK/aminoacyl-tRNA synthetase-associated domain"/>
    <property type="match status" value="1"/>
</dbReference>
<name>A0A1I6J8I0_9GAMM</name>
<accession>A0A1I6J8I0</accession>
<dbReference type="GO" id="GO:0002161">
    <property type="term" value="F:aminoacyl-tRNA deacylase activity"/>
    <property type="evidence" value="ECO:0007669"/>
    <property type="project" value="InterPro"/>
</dbReference>
<evidence type="ECO:0000313" key="2">
    <source>
        <dbReference type="EMBL" id="SFR75231.1"/>
    </source>
</evidence>
<dbReference type="PANTHER" id="PTHR33525:SF3">
    <property type="entry name" value="RIBONUCLEASE Y"/>
    <property type="match status" value="1"/>
</dbReference>
<keyword evidence="3" id="KW-1185">Reference proteome</keyword>
<dbReference type="SUPFAM" id="SSF109604">
    <property type="entry name" value="HD-domain/PDEase-like"/>
    <property type="match status" value="1"/>
</dbReference>
<protein>
    <submittedName>
        <fullName evidence="2">HD-like signal output (HDOD) domain, no enzymatic activity</fullName>
    </submittedName>
</protein>
<dbReference type="Gene3D" id="1.10.3210.10">
    <property type="entry name" value="Hypothetical protein af1432"/>
    <property type="match status" value="1"/>
</dbReference>
<organism evidence="2 3">
    <name type="scientific">Marinobacter daqiaonensis</name>
    <dbReference type="NCBI Taxonomy" id="650891"/>
    <lineage>
        <taxon>Bacteria</taxon>
        <taxon>Pseudomonadati</taxon>
        <taxon>Pseudomonadota</taxon>
        <taxon>Gammaproteobacteria</taxon>
        <taxon>Pseudomonadales</taxon>
        <taxon>Marinobacteraceae</taxon>
        <taxon>Marinobacter</taxon>
    </lineage>
</organism>
<dbReference type="SUPFAM" id="SSF55826">
    <property type="entry name" value="YbaK/ProRS associated domain"/>
    <property type="match status" value="1"/>
</dbReference>
<dbReference type="Proteomes" id="UP000198644">
    <property type="component" value="Unassembled WGS sequence"/>
</dbReference>
<dbReference type="EMBL" id="FOYW01000002">
    <property type="protein sequence ID" value="SFR75231.1"/>
    <property type="molecule type" value="Genomic_DNA"/>
</dbReference>
<dbReference type="CDD" id="cd04332">
    <property type="entry name" value="YbaK_like"/>
    <property type="match status" value="1"/>
</dbReference>
<gene>
    <name evidence="2" type="ORF">SAMN05216203_2773</name>
</gene>